<evidence type="ECO:0000259" key="1">
    <source>
        <dbReference type="PROSITE" id="PS51186"/>
    </source>
</evidence>
<dbReference type="Gene3D" id="3.40.630.30">
    <property type="match status" value="1"/>
</dbReference>
<sequence length="160" mass="18568">MGESKEDITVVDKLEIREYHEVDFDRLCQIHDQARKQELEAANLSEAFKSLKIAAYEEDLFSYNIYVGQKDKKVIGFVAFSDDELAWLYVDPSFQKQGVGSKLIEFSLNKMKRPVYLEVLMGNPAKELYLHKGFKFCKHESGKMPGNETFKVEVDLLVYR</sequence>
<organism evidence="2 3">
    <name type="scientific">Lactobacillus gasseri</name>
    <dbReference type="NCBI Taxonomy" id="1596"/>
    <lineage>
        <taxon>Bacteria</taxon>
        <taxon>Bacillati</taxon>
        <taxon>Bacillota</taxon>
        <taxon>Bacilli</taxon>
        <taxon>Lactobacillales</taxon>
        <taxon>Lactobacillaceae</taxon>
        <taxon>Lactobacillus</taxon>
    </lineage>
</organism>
<dbReference type="CDD" id="cd04301">
    <property type="entry name" value="NAT_SF"/>
    <property type="match status" value="1"/>
</dbReference>
<gene>
    <name evidence="2" type="ORF">J3E67_001007</name>
</gene>
<evidence type="ECO:0000313" key="3">
    <source>
        <dbReference type="Proteomes" id="UP000663932"/>
    </source>
</evidence>
<reference evidence="2" key="1">
    <citation type="submission" date="2021-03" db="EMBL/GenBank/DDBJ databases">
        <title>Whole genome sequence of Lactobacillus gasseri HL75.</title>
        <authorList>
            <person name="Kim J.-M."/>
            <person name="Chung S.H."/>
            <person name="Kim J.-S."/>
        </authorList>
    </citation>
    <scope>NUCLEOTIDE SEQUENCE</scope>
    <source>
        <strain evidence="2">HL75</strain>
    </source>
</reference>
<dbReference type="InterPro" id="IPR016181">
    <property type="entry name" value="Acyl_CoA_acyltransferase"/>
</dbReference>
<dbReference type="EMBL" id="CP071801">
    <property type="protein sequence ID" value="QTD66657.1"/>
    <property type="molecule type" value="Genomic_DNA"/>
</dbReference>
<protein>
    <submittedName>
        <fullName evidence="2">GNAT family N-acetyltransferase</fullName>
    </submittedName>
</protein>
<dbReference type="GO" id="GO:0016747">
    <property type="term" value="F:acyltransferase activity, transferring groups other than amino-acyl groups"/>
    <property type="evidence" value="ECO:0007669"/>
    <property type="project" value="InterPro"/>
</dbReference>
<evidence type="ECO:0000313" key="2">
    <source>
        <dbReference type="EMBL" id="QTD66657.1"/>
    </source>
</evidence>
<dbReference type="InterPro" id="IPR000182">
    <property type="entry name" value="GNAT_dom"/>
</dbReference>
<dbReference type="RefSeq" id="WP_186277772.1">
    <property type="nucleotide sequence ID" value="NZ_CABHMU010000001.1"/>
</dbReference>
<feature type="domain" description="N-acetyltransferase" evidence="1">
    <location>
        <begin position="14"/>
        <end position="159"/>
    </location>
</feature>
<dbReference type="SUPFAM" id="SSF55729">
    <property type="entry name" value="Acyl-CoA N-acyltransferases (Nat)"/>
    <property type="match status" value="1"/>
</dbReference>
<dbReference type="AlphaFoldDB" id="A0A8A4UYP6"/>
<name>A0A8A4UYP6_LACGS</name>
<keyword evidence="2" id="KW-0808">Transferase</keyword>
<proteinExistence type="predicted"/>
<dbReference type="Pfam" id="PF13508">
    <property type="entry name" value="Acetyltransf_7"/>
    <property type="match status" value="1"/>
</dbReference>
<dbReference type="Proteomes" id="UP000663932">
    <property type="component" value="Chromosome"/>
</dbReference>
<dbReference type="PROSITE" id="PS51186">
    <property type="entry name" value="GNAT"/>
    <property type="match status" value="1"/>
</dbReference>
<accession>A0A8A4UYP6</accession>